<organism evidence="4 5">
    <name type="scientific">Beauveria bassiana D1-5</name>
    <dbReference type="NCBI Taxonomy" id="1245745"/>
    <lineage>
        <taxon>Eukaryota</taxon>
        <taxon>Fungi</taxon>
        <taxon>Dikarya</taxon>
        <taxon>Ascomycota</taxon>
        <taxon>Pezizomycotina</taxon>
        <taxon>Sordariomycetes</taxon>
        <taxon>Hypocreomycetidae</taxon>
        <taxon>Hypocreales</taxon>
        <taxon>Cordycipitaceae</taxon>
        <taxon>Beauveria</taxon>
    </lineage>
</organism>
<evidence type="ECO:0000259" key="3">
    <source>
        <dbReference type="PROSITE" id="PS01124"/>
    </source>
</evidence>
<proteinExistence type="predicted"/>
<evidence type="ECO:0000313" key="4">
    <source>
        <dbReference type="EMBL" id="KGQ11126.1"/>
    </source>
</evidence>
<dbReference type="SMART" id="SM00342">
    <property type="entry name" value="HTH_ARAC"/>
    <property type="match status" value="1"/>
</dbReference>
<sequence length="297" mass="33729">MEQRYAELRERLLRLLPGTQKTATAIGGLGLIRRDRPVRDESCIYQPMIEFIIQGQRKTVIGNQHLEYGVGQFMVAGVDTPCLLSDVKTDADEPFLCVNLELDLALITELAVELEVGGVPDSGDHKGICITPCTPDLVDALRRLLQLLERPGHIPFLAPLFIREMHFYLLAGPLGEYLRALATEGSHSQRIAQAVHWLRGNYLEPLKIEWLADCAHMSVSTFHRHFRKVTSFSPLQYQKRLRLYEAQRLMLAEHLDATTAAFQVGYESTSQFNREYKREFGSPPLRDIERMRAGGID</sequence>
<dbReference type="PANTHER" id="PTHR43436">
    <property type="entry name" value="ARAC-FAMILY TRANSCRIPTIONAL REGULATOR"/>
    <property type="match status" value="1"/>
</dbReference>
<reference evidence="4 5" key="1">
    <citation type="submission" date="2012-10" db="EMBL/GenBank/DDBJ databases">
        <title>Genome sequencing and analysis of entomopathogenic fungi Beauveria bassiana D1-5.</title>
        <authorList>
            <person name="Li Q."/>
            <person name="Wang L."/>
            <person name="Zhang Z."/>
            <person name="Wang Q."/>
            <person name="Ren J."/>
            <person name="Wang M."/>
            <person name="Xu W."/>
            <person name="Wang J."/>
            <person name="Lu Y."/>
            <person name="Du Q."/>
            <person name="Sun Z."/>
        </authorList>
    </citation>
    <scope>NUCLEOTIDE SEQUENCE [LARGE SCALE GENOMIC DNA]</scope>
    <source>
        <strain evidence="4 5">D1-5</strain>
    </source>
</reference>
<dbReference type="HOGENOM" id="CLU_000445_100_0_1"/>
<keyword evidence="1" id="KW-0805">Transcription regulation</keyword>
<evidence type="ECO:0000256" key="1">
    <source>
        <dbReference type="ARBA" id="ARBA00023015"/>
    </source>
</evidence>
<dbReference type="Proteomes" id="UP000030106">
    <property type="component" value="Unassembled WGS sequence"/>
</dbReference>
<evidence type="ECO:0000256" key="2">
    <source>
        <dbReference type="ARBA" id="ARBA00023163"/>
    </source>
</evidence>
<name>A0A0A2VTB2_BEABA</name>
<comment type="caution">
    <text evidence="4">The sequence shown here is derived from an EMBL/GenBank/DDBJ whole genome shotgun (WGS) entry which is preliminary data.</text>
</comment>
<dbReference type="GO" id="GO:0003700">
    <property type="term" value="F:DNA-binding transcription factor activity"/>
    <property type="evidence" value="ECO:0007669"/>
    <property type="project" value="InterPro"/>
</dbReference>
<dbReference type="EMBL" id="ANFO01000239">
    <property type="protein sequence ID" value="KGQ11126.1"/>
    <property type="molecule type" value="Genomic_DNA"/>
</dbReference>
<dbReference type="PANTHER" id="PTHR43436:SF1">
    <property type="entry name" value="TRANSCRIPTIONAL REGULATORY PROTEIN"/>
    <property type="match status" value="1"/>
</dbReference>
<feature type="domain" description="HTH araC/xylS-type" evidence="3">
    <location>
        <begin position="192"/>
        <end position="290"/>
    </location>
</feature>
<dbReference type="Gene3D" id="1.10.10.60">
    <property type="entry name" value="Homeodomain-like"/>
    <property type="match status" value="1"/>
</dbReference>
<evidence type="ECO:0000313" key="5">
    <source>
        <dbReference type="Proteomes" id="UP000030106"/>
    </source>
</evidence>
<dbReference type="SUPFAM" id="SSF46689">
    <property type="entry name" value="Homeodomain-like"/>
    <property type="match status" value="2"/>
</dbReference>
<accession>A0A0A2VTB2</accession>
<dbReference type="InterPro" id="IPR009594">
    <property type="entry name" value="Tscrpt_reg_HTH_AraC_N"/>
</dbReference>
<dbReference type="Pfam" id="PF12833">
    <property type="entry name" value="HTH_18"/>
    <property type="match status" value="1"/>
</dbReference>
<gene>
    <name evidence="4" type="ORF">BBAD15_g3139</name>
</gene>
<dbReference type="Pfam" id="PF06719">
    <property type="entry name" value="AraC_N"/>
    <property type="match status" value="1"/>
</dbReference>
<dbReference type="InterPro" id="IPR018060">
    <property type="entry name" value="HTH_AraC"/>
</dbReference>
<dbReference type="InterPro" id="IPR009057">
    <property type="entry name" value="Homeodomain-like_sf"/>
</dbReference>
<keyword evidence="2" id="KW-0804">Transcription</keyword>
<protein>
    <submittedName>
        <fullName evidence="4">Putative HTH-type transcriptional regulator yqhC</fullName>
    </submittedName>
</protein>
<dbReference type="PROSITE" id="PS01124">
    <property type="entry name" value="HTH_ARAC_FAMILY_2"/>
    <property type="match status" value="1"/>
</dbReference>
<dbReference type="AlphaFoldDB" id="A0A0A2VTB2"/>
<dbReference type="GO" id="GO:0043565">
    <property type="term" value="F:sequence-specific DNA binding"/>
    <property type="evidence" value="ECO:0007669"/>
    <property type="project" value="InterPro"/>
</dbReference>